<reference evidence="2 3" key="1">
    <citation type="submission" date="2018-04" db="EMBL/GenBank/DDBJ databases">
        <title>The genome of golden apple snail Pomacea canaliculata provides insight into stress tolerance and invasive adaptation.</title>
        <authorList>
            <person name="Liu C."/>
            <person name="Liu B."/>
            <person name="Ren Y."/>
            <person name="Zhang Y."/>
            <person name="Wang H."/>
            <person name="Li S."/>
            <person name="Jiang F."/>
            <person name="Yin L."/>
            <person name="Zhang G."/>
            <person name="Qian W."/>
            <person name="Fan W."/>
        </authorList>
    </citation>
    <scope>NUCLEOTIDE SEQUENCE [LARGE SCALE GENOMIC DNA]</scope>
    <source>
        <strain evidence="2">SZHN2017</strain>
        <tissue evidence="2">Muscle</tissue>
    </source>
</reference>
<proteinExistence type="predicted"/>
<keyword evidence="3" id="KW-1185">Reference proteome</keyword>
<gene>
    <name evidence="2" type="ORF">C0Q70_13952</name>
</gene>
<dbReference type="EMBL" id="PZQS01000008">
    <property type="protein sequence ID" value="PVD26282.1"/>
    <property type="molecule type" value="Genomic_DNA"/>
</dbReference>
<feature type="region of interest" description="Disordered" evidence="1">
    <location>
        <begin position="1"/>
        <end position="29"/>
    </location>
</feature>
<dbReference type="AlphaFoldDB" id="A0A2T7NYN7"/>
<protein>
    <submittedName>
        <fullName evidence="2">Uncharacterized protein</fullName>
    </submittedName>
</protein>
<evidence type="ECO:0000313" key="3">
    <source>
        <dbReference type="Proteomes" id="UP000245119"/>
    </source>
</evidence>
<name>A0A2T7NYN7_POMCA</name>
<feature type="compositionally biased region" description="Polar residues" evidence="1">
    <location>
        <begin position="16"/>
        <end position="25"/>
    </location>
</feature>
<sequence length="75" mass="7891">MKPSRLLFLHGDTAKHSSPPSSMQRASGRVPKFTAADLHAADPSFLAERQVQCNDVSATAVVAASVTPPPPLPDL</sequence>
<dbReference type="Proteomes" id="UP000245119">
    <property type="component" value="Linkage Group LG8"/>
</dbReference>
<accession>A0A2T7NYN7</accession>
<evidence type="ECO:0000313" key="2">
    <source>
        <dbReference type="EMBL" id="PVD26282.1"/>
    </source>
</evidence>
<organism evidence="2 3">
    <name type="scientific">Pomacea canaliculata</name>
    <name type="common">Golden apple snail</name>
    <dbReference type="NCBI Taxonomy" id="400727"/>
    <lineage>
        <taxon>Eukaryota</taxon>
        <taxon>Metazoa</taxon>
        <taxon>Spiralia</taxon>
        <taxon>Lophotrochozoa</taxon>
        <taxon>Mollusca</taxon>
        <taxon>Gastropoda</taxon>
        <taxon>Caenogastropoda</taxon>
        <taxon>Architaenioglossa</taxon>
        <taxon>Ampullarioidea</taxon>
        <taxon>Ampullariidae</taxon>
        <taxon>Pomacea</taxon>
    </lineage>
</organism>
<comment type="caution">
    <text evidence="2">The sequence shown here is derived from an EMBL/GenBank/DDBJ whole genome shotgun (WGS) entry which is preliminary data.</text>
</comment>
<evidence type="ECO:0000256" key="1">
    <source>
        <dbReference type="SAM" id="MobiDB-lite"/>
    </source>
</evidence>